<gene>
    <name evidence="16" type="ORF">DB30_01093</name>
</gene>
<evidence type="ECO:0000256" key="14">
    <source>
        <dbReference type="PIRSR" id="PIRSR602129-50"/>
    </source>
</evidence>
<evidence type="ECO:0000256" key="10">
    <source>
        <dbReference type="ARBA" id="ARBA00023098"/>
    </source>
</evidence>
<evidence type="ECO:0000256" key="6">
    <source>
        <dbReference type="ARBA" id="ARBA00022824"/>
    </source>
</evidence>
<protein>
    <submittedName>
        <fullName evidence="16">Pyridoxal-dependent decarboxylase</fullName>
    </submittedName>
</protein>
<dbReference type="GO" id="GO:0016020">
    <property type="term" value="C:membrane"/>
    <property type="evidence" value="ECO:0007669"/>
    <property type="project" value="GOC"/>
</dbReference>
<dbReference type="GO" id="GO:0019752">
    <property type="term" value="P:carboxylic acid metabolic process"/>
    <property type="evidence" value="ECO:0007669"/>
    <property type="project" value="InterPro"/>
</dbReference>
<dbReference type="PANTHER" id="PTHR42735">
    <property type="match status" value="1"/>
</dbReference>
<evidence type="ECO:0000256" key="15">
    <source>
        <dbReference type="RuleBase" id="RU000382"/>
    </source>
</evidence>
<dbReference type="PANTHER" id="PTHR42735:SF6">
    <property type="entry name" value="SPHINGOSINE-1-PHOSPHATE LYASE 1"/>
    <property type="match status" value="1"/>
</dbReference>
<keyword evidence="8" id="KW-0746">Sphingolipid metabolism</keyword>
<keyword evidence="7 14" id="KW-0663">Pyridoxal phosphate</keyword>
<comment type="caution">
    <text evidence="16">The sequence shown here is derived from an EMBL/GenBank/DDBJ whole genome shotgun (WGS) entry which is preliminary data.</text>
</comment>
<comment type="pathway">
    <text evidence="4">Sphingolipid metabolism.</text>
</comment>
<dbReference type="AlphaFoldDB" id="A0A0C2CT09"/>
<comment type="cofactor">
    <cofactor evidence="1 14 15">
        <name>pyridoxal 5'-phosphate</name>
        <dbReference type="ChEBI" id="CHEBI:597326"/>
    </cofactor>
</comment>
<evidence type="ECO:0000313" key="16">
    <source>
        <dbReference type="EMBL" id="KIG12735.1"/>
    </source>
</evidence>
<evidence type="ECO:0000256" key="2">
    <source>
        <dbReference type="ARBA" id="ARBA00004389"/>
    </source>
</evidence>
<dbReference type="GO" id="GO:0006665">
    <property type="term" value="P:sphingolipid metabolic process"/>
    <property type="evidence" value="ECO:0007669"/>
    <property type="project" value="UniProtKB-KW"/>
</dbReference>
<keyword evidence="11" id="KW-0472">Membrane</keyword>
<comment type="subcellular location">
    <subcellularLocation>
        <location evidence="2">Endoplasmic reticulum membrane</location>
        <topology evidence="2">Single-pass membrane protein</topology>
    </subcellularLocation>
</comment>
<evidence type="ECO:0000256" key="8">
    <source>
        <dbReference type="ARBA" id="ARBA00022919"/>
    </source>
</evidence>
<reference evidence="16 17" key="1">
    <citation type="submission" date="2014-12" db="EMBL/GenBank/DDBJ databases">
        <title>Genome assembly of Enhygromyxa salina DSM 15201.</title>
        <authorList>
            <person name="Sharma G."/>
            <person name="Subramanian S."/>
        </authorList>
    </citation>
    <scope>NUCLEOTIDE SEQUENCE [LARGE SCALE GENOMIC DNA]</scope>
    <source>
        <strain evidence="16 17">DSM 15201</strain>
    </source>
</reference>
<keyword evidence="10" id="KW-0443">Lipid metabolism</keyword>
<comment type="pathway">
    <text evidence="3">Lipid metabolism; sphingolipid metabolism.</text>
</comment>
<evidence type="ECO:0000313" key="17">
    <source>
        <dbReference type="Proteomes" id="UP000031599"/>
    </source>
</evidence>
<feature type="modified residue" description="N6-(pyridoxal phosphate)lysine" evidence="14">
    <location>
        <position position="251"/>
    </location>
</feature>
<dbReference type="SUPFAM" id="SSF53383">
    <property type="entry name" value="PLP-dependent transferases"/>
    <property type="match status" value="1"/>
</dbReference>
<dbReference type="Pfam" id="PF00282">
    <property type="entry name" value="Pyridoxal_deC"/>
    <property type="match status" value="1"/>
</dbReference>
<accession>A0A0C2CT09</accession>
<dbReference type="InterPro" id="IPR002129">
    <property type="entry name" value="PyrdxlP-dep_de-COase"/>
</dbReference>
<dbReference type="InterPro" id="IPR015421">
    <property type="entry name" value="PyrdxlP-dep_Trfase_major"/>
</dbReference>
<name>A0A0C2CT09_9BACT</name>
<evidence type="ECO:0000256" key="4">
    <source>
        <dbReference type="ARBA" id="ARBA00004991"/>
    </source>
</evidence>
<evidence type="ECO:0000256" key="9">
    <source>
        <dbReference type="ARBA" id="ARBA00022989"/>
    </source>
</evidence>
<dbReference type="Gene3D" id="3.40.640.10">
    <property type="entry name" value="Type I PLP-dependent aspartate aminotransferase-like (Major domain)"/>
    <property type="match status" value="1"/>
</dbReference>
<comment type="similarity">
    <text evidence="13">Belongs to the group II decarboxylase family. Sphingosine-1-phosphate lyase subfamily.</text>
</comment>
<dbReference type="GO" id="GO:0016830">
    <property type="term" value="F:carbon-carbon lyase activity"/>
    <property type="evidence" value="ECO:0007669"/>
    <property type="project" value="InterPro"/>
</dbReference>
<evidence type="ECO:0000256" key="5">
    <source>
        <dbReference type="ARBA" id="ARBA00022692"/>
    </source>
</evidence>
<keyword evidence="5" id="KW-0812">Transmembrane</keyword>
<dbReference type="Gene3D" id="3.90.1150.10">
    <property type="entry name" value="Aspartate Aminotransferase, domain 1"/>
    <property type="match status" value="1"/>
</dbReference>
<evidence type="ECO:0000256" key="3">
    <source>
        <dbReference type="ARBA" id="ARBA00004760"/>
    </source>
</evidence>
<keyword evidence="9" id="KW-1133">Transmembrane helix</keyword>
<dbReference type="InterPro" id="IPR015422">
    <property type="entry name" value="PyrdxlP-dep_Trfase_small"/>
</dbReference>
<evidence type="ECO:0000256" key="12">
    <source>
        <dbReference type="ARBA" id="ARBA00023239"/>
    </source>
</evidence>
<dbReference type="EMBL" id="JMCC02000120">
    <property type="protein sequence ID" value="KIG12735.1"/>
    <property type="molecule type" value="Genomic_DNA"/>
</dbReference>
<keyword evidence="12 15" id="KW-0456">Lyase</keyword>
<organism evidence="16 17">
    <name type="scientific">Enhygromyxa salina</name>
    <dbReference type="NCBI Taxonomy" id="215803"/>
    <lineage>
        <taxon>Bacteria</taxon>
        <taxon>Pseudomonadati</taxon>
        <taxon>Myxococcota</taxon>
        <taxon>Polyangia</taxon>
        <taxon>Nannocystales</taxon>
        <taxon>Nannocystaceae</taxon>
        <taxon>Enhygromyxa</taxon>
    </lineage>
</organism>
<dbReference type="Proteomes" id="UP000031599">
    <property type="component" value="Unassembled WGS sequence"/>
</dbReference>
<dbReference type="FunFam" id="3.40.640.10:FF:000020">
    <property type="entry name" value="sphingosine-1-phosphate lyase 1"/>
    <property type="match status" value="1"/>
</dbReference>
<dbReference type="RefSeq" id="WP_146661913.1">
    <property type="nucleotide sequence ID" value="NZ_JMCC02000120.1"/>
</dbReference>
<proteinExistence type="inferred from homology"/>
<evidence type="ECO:0000256" key="13">
    <source>
        <dbReference type="ARBA" id="ARBA00038302"/>
    </source>
</evidence>
<dbReference type="InterPro" id="IPR050477">
    <property type="entry name" value="GrpII_AminoAcid_Decarb"/>
</dbReference>
<evidence type="ECO:0000256" key="1">
    <source>
        <dbReference type="ARBA" id="ARBA00001933"/>
    </source>
</evidence>
<evidence type="ECO:0000256" key="11">
    <source>
        <dbReference type="ARBA" id="ARBA00023136"/>
    </source>
</evidence>
<dbReference type="Gene3D" id="6.10.140.2150">
    <property type="match status" value="1"/>
</dbReference>
<dbReference type="GO" id="GO:0030170">
    <property type="term" value="F:pyridoxal phosphate binding"/>
    <property type="evidence" value="ECO:0007669"/>
    <property type="project" value="InterPro"/>
</dbReference>
<sequence length="488" mass="53050">MAHARLSLPAEGLSAAEIGQRIEQYREADLDWRSGKVLAYIFDPGEQAEAVIKQAYTAYLSENGLDPTAFPSLLKFEKEVVAMAASHLRGDEQVVGNFTSGGTESIILAVKSARDWARSRRPELARSAQRPKIILPTTAHAAFHKAAHYLDVEVVLVEVDPDSFRVDAEQVRAAIDEHTIMLVGSAVSYAHCVVDPIPALAEVAREHDLWLHVDGCMGGFLLPYFAQLGREIPDFDFSVPGVSSISMDLHKYAFAAKGASVVLYRNKQLRKHQIFTCATWTGYTISNATVQSSKSGGPVAAAWAVLNFFGQSGYLDIAKHVLAATDKVMKFVDDHPQLRLLGRSDMSHVAISSDTIPIFRLAEAINARGWYVQVQLSYGNSPANIHLCINPANLPWIDALLEDIAACVEVVRDSKPSPLVAGVLSALAEVDVATMDDQTLRQLMAMAGVAGGGAPKIGAEINEILDALEPQFRARLLTEFMNELFTGA</sequence>
<keyword evidence="6" id="KW-0256">Endoplasmic reticulum</keyword>
<dbReference type="InterPro" id="IPR015424">
    <property type="entry name" value="PyrdxlP-dep_Trfase"/>
</dbReference>
<evidence type="ECO:0000256" key="7">
    <source>
        <dbReference type="ARBA" id="ARBA00022898"/>
    </source>
</evidence>